<dbReference type="AlphaFoldDB" id="A0A9Q0IJR1"/>
<dbReference type="GO" id="GO:0005829">
    <property type="term" value="C:cytosol"/>
    <property type="evidence" value="ECO:0007669"/>
    <property type="project" value="TreeGrafter"/>
</dbReference>
<comment type="catalytic activity">
    <reaction evidence="1 7">
        <text>Thiol-dependent hydrolysis of ester, thioester, amide, peptide and isopeptide bonds formed by the C-terminal Gly of ubiquitin (a 76-residue protein attached to proteins as an intracellular targeting signal).</text>
        <dbReference type="EC" id="3.4.19.12"/>
    </reaction>
</comment>
<evidence type="ECO:0000256" key="3">
    <source>
        <dbReference type="ARBA" id="ARBA00022670"/>
    </source>
</evidence>
<keyword evidence="2" id="KW-0597">Phosphoprotein</keyword>
<feature type="compositionally biased region" description="Polar residues" evidence="8">
    <location>
        <begin position="683"/>
        <end position="693"/>
    </location>
</feature>
<proteinExistence type="inferred from homology"/>
<dbReference type="FunFam" id="3.90.70.10:FF:000016">
    <property type="entry name" value="Ubiquitin carboxyl-terminal hydrolase 36"/>
    <property type="match status" value="1"/>
</dbReference>
<keyword evidence="3 7" id="KW-0645">Protease</keyword>
<accession>A0A9Q0IJR1</accession>
<dbReference type="GO" id="GO:0006508">
    <property type="term" value="P:proteolysis"/>
    <property type="evidence" value="ECO:0007669"/>
    <property type="project" value="UniProtKB-KW"/>
</dbReference>
<dbReference type="EMBL" id="JANIIK010000047">
    <property type="protein sequence ID" value="KAJ3601344.1"/>
    <property type="molecule type" value="Genomic_DNA"/>
</dbReference>
<dbReference type="InterPro" id="IPR001394">
    <property type="entry name" value="Peptidase_C19_UCH"/>
</dbReference>
<keyword evidence="4 7" id="KW-0833">Ubl conjugation pathway</keyword>
<feature type="compositionally biased region" description="Basic residues" evidence="8">
    <location>
        <begin position="722"/>
        <end position="732"/>
    </location>
</feature>
<dbReference type="PROSITE" id="PS00972">
    <property type="entry name" value="USP_1"/>
    <property type="match status" value="1"/>
</dbReference>
<feature type="compositionally biased region" description="Low complexity" evidence="8">
    <location>
        <begin position="533"/>
        <end position="542"/>
    </location>
</feature>
<comment type="caution">
    <text evidence="10">The sequence shown here is derived from an EMBL/GenBank/DDBJ whole genome shotgun (WGS) entry which is preliminary data.</text>
</comment>
<evidence type="ECO:0000313" key="11">
    <source>
        <dbReference type="Proteomes" id="UP001148018"/>
    </source>
</evidence>
<organism evidence="10 11">
    <name type="scientific">Muraenolepis orangiensis</name>
    <name type="common">Patagonian moray cod</name>
    <dbReference type="NCBI Taxonomy" id="630683"/>
    <lineage>
        <taxon>Eukaryota</taxon>
        <taxon>Metazoa</taxon>
        <taxon>Chordata</taxon>
        <taxon>Craniata</taxon>
        <taxon>Vertebrata</taxon>
        <taxon>Euteleostomi</taxon>
        <taxon>Actinopterygii</taxon>
        <taxon>Neopterygii</taxon>
        <taxon>Teleostei</taxon>
        <taxon>Neoteleostei</taxon>
        <taxon>Acanthomorphata</taxon>
        <taxon>Zeiogadaria</taxon>
        <taxon>Gadariae</taxon>
        <taxon>Gadiformes</taxon>
        <taxon>Muraenolepidoidei</taxon>
        <taxon>Muraenolepididae</taxon>
        <taxon>Muraenolepis</taxon>
    </lineage>
</organism>
<dbReference type="Proteomes" id="UP001148018">
    <property type="component" value="Unassembled WGS sequence"/>
</dbReference>
<sequence length="924" mass="101216">MPIVDKLKEALKPGRKDTSDEVDLNKLLASSAKKVLLQKIEFEPASKGFSYQLDSLKTKYVILNPRNEAATAQRSAESAQIKRQVSENVIPGGQSDGITPPQKILFQGNRLTLKWERVFRVGAGLHNLGNTCFLNSTVQCLTYTPPLANYLLSKEHSRTCHQSGFCMICVMQNHIIQAFANTGNAIKPVSFIRDLKKIARHFRFGSQEDAHEFLRYTIDAMQKACLNGYPKLDRQTQATTLVHQIFGGYLRSRVKCSLCKSVSDTYDPYLDIAQAANIVRALELFVKPDFLSGENAYMCAKCKKKVPATKRFTLHRTSNVLTLSLKRFANFSGGKITKDVGYPEFLNIRPYMSQNSGDPVMYGLYAVLVHSGYSCHAGHYYCYVKASNGQWFQMNDSMVHSSNIKVVLNQQAYVLFYLRIAEAKKNGDGHATKQALMHPGKNSLGPEQIRKANLNGPLSSPQITKKLEPAQLRKIQSMDGGLGIPVSRNGGILQTQSKFSNGFLASKGPVKAPGGPTLIDEPFKKLKKPPPQSQASPRSSTPGPSNCVGKADGDRKPSGDGRGIATSTSTKSLSDSSSSADTTDSKDSTGPKSEPPSTPRKALSRLSSPARGVERAPGASCTMSPPPAKKLALSAKKSRPFPFSKTAVPALCPGQPTGSLQETAQPSETHPKPPSSEDWCQNGPWTLSTQPGKTQPRPPAARTSEMSECNGNDQEGNSVPLMRRKKRRRRRSQLPEVQRDDAPSAGSERYCCPRRPRPAPPLPVTNGVKKETPSNKTPATVVLWDSQVKDGYKRSQAPEAECGGKADTASPLAAPVSWGGRRHGDVVDQLLKNSTDKAYGANVLSWDGELSSISRDAIEDTRNSINDTVIDEWDEDFDSGKVKKTKLYKKVRSRGGSSIFQKIQDRRNKWSVTPGSKMAFGARR</sequence>
<evidence type="ECO:0000256" key="8">
    <source>
        <dbReference type="SAM" id="MobiDB-lite"/>
    </source>
</evidence>
<feature type="domain" description="USP" evidence="9">
    <location>
        <begin position="123"/>
        <end position="420"/>
    </location>
</feature>
<name>A0A9Q0IJR1_9TELE</name>
<comment type="similarity">
    <text evidence="7">Belongs to the peptidase C19 family.</text>
</comment>
<evidence type="ECO:0000256" key="6">
    <source>
        <dbReference type="ARBA" id="ARBA00022807"/>
    </source>
</evidence>
<dbReference type="Pfam" id="PF00443">
    <property type="entry name" value="UCH"/>
    <property type="match status" value="1"/>
</dbReference>
<feature type="compositionally biased region" description="Polar residues" evidence="8">
    <location>
        <begin position="656"/>
        <end position="668"/>
    </location>
</feature>
<feature type="compositionally biased region" description="Polar residues" evidence="8">
    <location>
        <begin position="704"/>
        <end position="717"/>
    </location>
</feature>
<keyword evidence="6 7" id="KW-0788">Thiol protease</keyword>
<dbReference type="GO" id="GO:0042981">
    <property type="term" value="P:regulation of apoptotic process"/>
    <property type="evidence" value="ECO:0007669"/>
    <property type="project" value="TreeGrafter"/>
</dbReference>
<dbReference type="GO" id="GO:0005634">
    <property type="term" value="C:nucleus"/>
    <property type="evidence" value="ECO:0007669"/>
    <property type="project" value="TreeGrafter"/>
</dbReference>
<dbReference type="InterPro" id="IPR018200">
    <property type="entry name" value="USP_CS"/>
</dbReference>
<protein>
    <recommendedName>
        <fullName evidence="7">Ubiquitin carboxyl-terminal hydrolase</fullName>
        <ecNumber evidence="7">3.4.19.12</ecNumber>
    </recommendedName>
</protein>
<dbReference type="SUPFAM" id="SSF54001">
    <property type="entry name" value="Cysteine proteinases"/>
    <property type="match status" value="1"/>
</dbReference>
<dbReference type="InterPro" id="IPR028889">
    <property type="entry name" value="USP"/>
</dbReference>
<evidence type="ECO:0000256" key="7">
    <source>
        <dbReference type="RuleBase" id="RU366025"/>
    </source>
</evidence>
<dbReference type="GO" id="GO:0004843">
    <property type="term" value="F:cysteine-type deubiquitinase activity"/>
    <property type="evidence" value="ECO:0007669"/>
    <property type="project" value="UniProtKB-UniRule"/>
</dbReference>
<keyword evidence="5 7" id="KW-0378">Hydrolase</keyword>
<dbReference type="PROSITE" id="PS50235">
    <property type="entry name" value="USP_3"/>
    <property type="match status" value="1"/>
</dbReference>
<evidence type="ECO:0000256" key="1">
    <source>
        <dbReference type="ARBA" id="ARBA00000707"/>
    </source>
</evidence>
<dbReference type="EC" id="3.4.19.12" evidence="7"/>
<dbReference type="PANTHER" id="PTHR24006">
    <property type="entry name" value="UBIQUITIN CARBOXYL-TERMINAL HYDROLASE"/>
    <property type="match status" value="1"/>
</dbReference>
<dbReference type="OrthoDB" id="420187at2759"/>
<evidence type="ECO:0000256" key="2">
    <source>
        <dbReference type="ARBA" id="ARBA00022553"/>
    </source>
</evidence>
<dbReference type="CDD" id="cd02661">
    <property type="entry name" value="Peptidase_C19E"/>
    <property type="match status" value="1"/>
</dbReference>
<gene>
    <name evidence="10" type="ORF">NHX12_032315</name>
</gene>
<keyword evidence="11" id="KW-1185">Reference proteome</keyword>
<feature type="region of interest" description="Disordered" evidence="8">
    <location>
        <begin position="504"/>
        <end position="821"/>
    </location>
</feature>
<dbReference type="InterPro" id="IPR038765">
    <property type="entry name" value="Papain-like_cys_pep_sf"/>
</dbReference>
<dbReference type="InterPro" id="IPR050164">
    <property type="entry name" value="Peptidase_C19"/>
</dbReference>
<dbReference type="GO" id="GO:0016579">
    <property type="term" value="P:protein deubiquitination"/>
    <property type="evidence" value="ECO:0007669"/>
    <property type="project" value="InterPro"/>
</dbReference>
<dbReference type="PANTHER" id="PTHR24006:SF653">
    <property type="entry name" value="UBIQUITIN CARBOXYL-TERMINAL HYDROLASE 36"/>
    <property type="match status" value="1"/>
</dbReference>
<evidence type="ECO:0000256" key="4">
    <source>
        <dbReference type="ARBA" id="ARBA00022786"/>
    </source>
</evidence>
<feature type="compositionally biased region" description="Low complexity" evidence="8">
    <location>
        <begin position="565"/>
        <end position="582"/>
    </location>
</feature>
<dbReference type="Gene3D" id="3.90.70.10">
    <property type="entry name" value="Cysteine proteinases"/>
    <property type="match status" value="1"/>
</dbReference>
<dbReference type="PROSITE" id="PS00973">
    <property type="entry name" value="USP_2"/>
    <property type="match status" value="1"/>
</dbReference>
<reference evidence="10" key="1">
    <citation type="submission" date="2022-07" db="EMBL/GenBank/DDBJ databases">
        <title>Chromosome-level genome of Muraenolepis orangiensis.</title>
        <authorList>
            <person name="Kim J."/>
        </authorList>
    </citation>
    <scope>NUCLEOTIDE SEQUENCE</scope>
    <source>
        <strain evidence="10">KU_S4_2022</strain>
        <tissue evidence="10">Muscle</tissue>
    </source>
</reference>
<evidence type="ECO:0000313" key="10">
    <source>
        <dbReference type="EMBL" id="KAJ3601344.1"/>
    </source>
</evidence>
<evidence type="ECO:0000259" key="9">
    <source>
        <dbReference type="PROSITE" id="PS50235"/>
    </source>
</evidence>
<evidence type="ECO:0000256" key="5">
    <source>
        <dbReference type="ARBA" id="ARBA00022801"/>
    </source>
</evidence>